<dbReference type="InterPro" id="IPR013529">
    <property type="entry name" value="Glyco_hydro_42_N"/>
</dbReference>
<keyword evidence="4" id="KW-0479">Metal-binding</keyword>
<sequence length="725" mass="80353">MTPHLMTSPRNPRRAFPALGERVLFGAAYYAEYQPVPRLDDDLDLMQRAGFSVIRVGESVWSTWEPDDGIFDLDWLQPVLDGAHRRGIHVILGTPTYAAPMWLARRYPEINAQRATGQPMGWGARQEIDYAHPAFLFHAERLIRRIFARYADHPAVIGYQVDNEPGNEIFHNPQVFQRFVDHLRRTYGDVETLNAEWGLTYWSHRLSTWADLWTPDLNAQPQYTLAWRRFQAGLTTAFIGWQADIAREYARPDQFVTTCFSYERPTLQDEAVAAHLDVTAGNAYYRMRDRLALPAGSARGEQGWTTDGTWALYATADRMYGSRQEPFLITETDASSIGMSWQNEPAYDGQWRQAAWALVSRGATMIEYWHWHSLHYGAETYWGGVLPHSLEPGRTYEQIAALGAEFLAAGDAVAGLEPDHDVTVLWSNESKWALSEHPALGGGRGPNERTFQTIVDAYLRGAFDAGLSSRIVHAGSLADEDPAEFAEAHPVLVAAGLTILDDATLSWLRDYAEAGGHLVVGIRTGYEDHEARARTQRKPALLSAAAGAWYDEIATIDDPVPVRGVDGLSLPDDAAAEWWIDGIRPAGAQVLAGYEHPHFGRFAAVTTQRAGSGRLTMVGTVPNPQLAAAVLRWATSGRRPIDAGSGWQTQAPSQTVTGARNTRGEHLRFVHNWSWTPSAFTLPCGATDVVTGTSFPAGATIELGSWDVRVLREDEGAPATDERHG</sequence>
<keyword evidence="5" id="KW-0378">Hydrolase</keyword>
<dbReference type="RefSeq" id="WP_344778358.1">
    <property type="nucleotide sequence ID" value="NZ_BAABBX010000016.1"/>
</dbReference>
<dbReference type="SUPFAM" id="SSF51445">
    <property type="entry name" value="(Trans)glycosidases"/>
    <property type="match status" value="1"/>
</dbReference>
<dbReference type="Proteomes" id="UP001500213">
    <property type="component" value="Unassembled WGS sequence"/>
</dbReference>
<dbReference type="InterPro" id="IPR029062">
    <property type="entry name" value="Class_I_gatase-like"/>
</dbReference>
<evidence type="ECO:0000256" key="6">
    <source>
        <dbReference type="ARBA" id="ARBA00022833"/>
    </source>
</evidence>
<evidence type="ECO:0000259" key="10">
    <source>
        <dbReference type="Pfam" id="PF08533"/>
    </source>
</evidence>
<dbReference type="PANTHER" id="PTHR36447:SF2">
    <property type="entry name" value="BETA-GALACTOSIDASE YESZ"/>
    <property type="match status" value="1"/>
</dbReference>
<evidence type="ECO:0000256" key="7">
    <source>
        <dbReference type="ARBA" id="ARBA00023295"/>
    </source>
</evidence>
<name>A0ABP8B048_9MICO</name>
<dbReference type="CDD" id="cd03143">
    <property type="entry name" value="A4_beta-galactosidase_middle_domain"/>
    <property type="match status" value="1"/>
</dbReference>
<feature type="domain" description="Beta-galactosidase trimerisation" evidence="9">
    <location>
        <begin position="421"/>
        <end position="632"/>
    </location>
</feature>
<dbReference type="InterPro" id="IPR013739">
    <property type="entry name" value="Beta_galactosidase_C"/>
</dbReference>
<proteinExistence type="inferred from homology"/>
<evidence type="ECO:0000259" key="8">
    <source>
        <dbReference type="Pfam" id="PF02449"/>
    </source>
</evidence>
<dbReference type="Pfam" id="PF08532">
    <property type="entry name" value="Glyco_hydro_42M"/>
    <property type="match status" value="1"/>
</dbReference>
<gene>
    <name evidence="11" type="ORF">GCM10022288_30170</name>
</gene>
<dbReference type="Pfam" id="PF02449">
    <property type="entry name" value="Glyco_hydro_42"/>
    <property type="match status" value="1"/>
</dbReference>
<evidence type="ECO:0000256" key="4">
    <source>
        <dbReference type="ARBA" id="ARBA00022723"/>
    </source>
</evidence>
<keyword evidence="7" id="KW-0326">Glycosidase</keyword>
<dbReference type="PANTHER" id="PTHR36447">
    <property type="entry name" value="BETA-GALACTOSIDASE GANA"/>
    <property type="match status" value="1"/>
</dbReference>
<comment type="caution">
    <text evidence="11">The sequence shown here is derived from an EMBL/GenBank/DDBJ whole genome shotgun (WGS) entry which is preliminary data.</text>
</comment>
<dbReference type="EMBL" id="BAABBX010000016">
    <property type="protein sequence ID" value="GAA4194546.1"/>
    <property type="molecule type" value="Genomic_DNA"/>
</dbReference>
<accession>A0ABP8B048</accession>
<evidence type="ECO:0000256" key="3">
    <source>
        <dbReference type="ARBA" id="ARBA00012756"/>
    </source>
</evidence>
<evidence type="ECO:0000259" key="9">
    <source>
        <dbReference type="Pfam" id="PF08532"/>
    </source>
</evidence>
<feature type="domain" description="Glycoside hydrolase family 42 N-terminal" evidence="8">
    <location>
        <begin position="29"/>
        <end position="406"/>
    </location>
</feature>
<comment type="similarity">
    <text evidence="2">Belongs to the glycosyl hydrolase 42 family.</text>
</comment>
<dbReference type="Gene3D" id="3.40.50.880">
    <property type="match status" value="1"/>
</dbReference>
<organism evidence="11 12">
    <name type="scientific">Gryllotalpicola kribbensis</name>
    <dbReference type="NCBI Taxonomy" id="993084"/>
    <lineage>
        <taxon>Bacteria</taxon>
        <taxon>Bacillati</taxon>
        <taxon>Actinomycetota</taxon>
        <taxon>Actinomycetes</taxon>
        <taxon>Micrococcales</taxon>
        <taxon>Microbacteriaceae</taxon>
        <taxon>Gryllotalpicola</taxon>
    </lineage>
</organism>
<evidence type="ECO:0000313" key="11">
    <source>
        <dbReference type="EMBL" id="GAA4194546.1"/>
    </source>
</evidence>
<dbReference type="Pfam" id="PF08533">
    <property type="entry name" value="Glyco_hydro_42C"/>
    <property type="match status" value="1"/>
</dbReference>
<dbReference type="InterPro" id="IPR017853">
    <property type="entry name" value="GH"/>
</dbReference>
<evidence type="ECO:0000256" key="1">
    <source>
        <dbReference type="ARBA" id="ARBA00001412"/>
    </source>
</evidence>
<feature type="domain" description="Beta-galactosidase C-terminal" evidence="10">
    <location>
        <begin position="660"/>
        <end position="713"/>
    </location>
</feature>
<keyword evidence="12" id="KW-1185">Reference proteome</keyword>
<protein>
    <recommendedName>
        <fullName evidence="3">beta-galactosidase</fullName>
        <ecNumber evidence="3">3.2.1.23</ecNumber>
    </recommendedName>
</protein>
<dbReference type="Gene3D" id="3.20.20.80">
    <property type="entry name" value="Glycosidases"/>
    <property type="match status" value="1"/>
</dbReference>
<evidence type="ECO:0000313" key="12">
    <source>
        <dbReference type="Proteomes" id="UP001500213"/>
    </source>
</evidence>
<comment type="catalytic activity">
    <reaction evidence="1">
        <text>Hydrolysis of terminal non-reducing beta-D-galactose residues in beta-D-galactosides.</text>
        <dbReference type="EC" id="3.2.1.23"/>
    </reaction>
</comment>
<dbReference type="InterPro" id="IPR003476">
    <property type="entry name" value="Glyco_hydro_42"/>
</dbReference>
<dbReference type="SUPFAM" id="SSF52317">
    <property type="entry name" value="Class I glutamine amidotransferase-like"/>
    <property type="match status" value="1"/>
</dbReference>
<dbReference type="EC" id="3.2.1.23" evidence="3"/>
<reference evidence="12" key="1">
    <citation type="journal article" date="2019" name="Int. J. Syst. Evol. Microbiol.">
        <title>The Global Catalogue of Microorganisms (GCM) 10K type strain sequencing project: providing services to taxonomists for standard genome sequencing and annotation.</title>
        <authorList>
            <consortium name="The Broad Institute Genomics Platform"/>
            <consortium name="The Broad Institute Genome Sequencing Center for Infectious Disease"/>
            <person name="Wu L."/>
            <person name="Ma J."/>
        </authorList>
    </citation>
    <scope>NUCLEOTIDE SEQUENCE [LARGE SCALE GENOMIC DNA]</scope>
    <source>
        <strain evidence="12">JCM 17593</strain>
    </source>
</reference>
<evidence type="ECO:0000256" key="5">
    <source>
        <dbReference type="ARBA" id="ARBA00022801"/>
    </source>
</evidence>
<evidence type="ECO:0000256" key="2">
    <source>
        <dbReference type="ARBA" id="ARBA00005940"/>
    </source>
</evidence>
<keyword evidence="6" id="KW-0862">Zinc</keyword>
<dbReference type="InterPro" id="IPR013738">
    <property type="entry name" value="Beta_galactosidase_Trimer"/>
</dbReference>